<keyword evidence="8" id="KW-1185">Reference proteome</keyword>
<dbReference type="Pfam" id="PF00271">
    <property type="entry name" value="Helicase_C"/>
    <property type="match status" value="1"/>
</dbReference>
<comment type="caution">
    <text evidence="7">The sequence shown here is derived from an EMBL/GenBank/DDBJ whole genome shotgun (WGS) entry which is preliminary data.</text>
</comment>
<dbReference type="GO" id="GO:0016787">
    <property type="term" value="F:hydrolase activity"/>
    <property type="evidence" value="ECO:0007669"/>
    <property type="project" value="UniProtKB-KW"/>
</dbReference>
<comment type="similarity">
    <text evidence="1">Belongs to the helicase family. RecQ subfamily.</text>
</comment>
<evidence type="ECO:0000256" key="4">
    <source>
        <dbReference type="ARBA" id="ARBA00034617"/>
    </source>
</evidence>
<keyword evidence="3" id="KW-0413">Isomerase</keyword>
<dbReference type="EMBL" id="JARKIE010000057">
    <property type="protein sequence ID" value="KAJ7691531.1"/>
    <property type="molecule type" value="Genomic_DNA"/>
</dbReference>
<comment type="catalytic activity">
    <reaction evidence="4">
        <text>Couples ATP hydrolysis with the unwinding of duplex DNA by translocating in the 3'-5' direction.</text>
        <dbReference type="EC" id="5.6.2.4"/>
    </reaction>
</comment>
<accession>A0AAD7DJ94</accession>
<keyword evidence="2" id="KW-0238">DNA-binding</keyword>
<dbReference type="SMART" id="SM00490">
    <property type="entry name" value="HELICc"/>
    <property type="match status" value="1"/>
</dbReference>
<evidence type="ECO:0000256" key="1">
    <source>
        <dbReference type="ARBA" id="ARBA00005446"/>
    </source>
</evidence>
<dbReference type="PANTHER" id="PTHR13710:SF105">
    <property type="entry name" value="ATP-DEPENDENT DNA HELICASE Q1"/>
    <property type="match status" value="1"/>
</dbReference>
<dbReference type="SUPFAM" id="SSF52540">
    <property type="entry name" value="P-loop containing nucleoside triphosphate hydrolases"/>
    <property type="match status" value="1"/>
</dbReference>
<sequence>MDEFDAFDALCEPPPAVDSREWMDTLLKSRCKVPRMWPFQLEHSMDINKKKDVFCVIATGMGKTVLVEQQAEVATARGLRALAINEDTVREAALEKRDLWLELMRGDDVRVAIMTPQMVKSKRMQQLLNSRDFVALVRWVSIDEGQLIEQKDGVFAAGYLSLSILRFKLNSSAVWIVVTATATKARAPVMAKKFGFKPGAYIDARYSTQSQIHPTLLRTRPYRNAEDIVPTVIFAKTIERGFSIMDYLDKLIPSTIPDAGFLIKLYNGLMTSTYRRNLKSDFAAGKVRVMVVTDTAAYGFDVPNVRRVITTDLEDYFEEMEQKFGRAGRDRQPAEMIAFAPSWVRNLAPDTIPSTKAGRDEEEKRAKLREPIRSWFNPVPHFCCRHAALHCNSEACTLQPDCCGPVHDPNASRIDLLRVAEWKEHFSRLQAAEELASTPRLRTDGAFIVLTQHMRTSLSHMIDRWSHQMWARIRTSRELPCSIFFPPFILQAILDKAHLCMDLDNLKTITKGWEYFDECGATLLKFLVETMTGFDAIFDELAESGGSDAGERLKISPDARTLFRLATIPILKAFCRANGCKVSRNKEDLIERLMLYFAR</sequence>
<dbReference type="GO" id="GO:0043138">
    <property type="term" value="F:3'-5' DNA helicase activity"/>
    <property type="evidence" value="ECO:0007669"/>
    <property type="project" value="UniProtKB-EC"/>
</dbReference>
<dbReference type="GO" id="GO:0005737">
    <property type="term" value="C:cytoplasm"/>
    <property type="evidence" value="ECO:0007669"/>
    <property type="project" value="TreeGrafter"/>
</dbReference>
<evidence type="ECO:0000313" key="8">
    <source>
        <dbReference type="Proteomes" id="UP001221757"/>
    </source>
</evidence>
<dbReference type="Gene3D" id="3.40.50.300">
    <property type="entry name" value="P-loop containing nucleotide triphosphate hydrolases"/>
    <property type="match status" value="2"/>
</dbReference>
<evidence type="ECO:0000313" key="7">
    <source>
        <dbReference type="EMBL" id="KAJ7691531.1"/>
    </source>
</evidence>
<evidence type="ECO:0000259" key="6">
    <source>
        <dbReference type="PROSITE" id="PS51194"/>
    </source>
</evidence>
<reference evidence="7" key="1">
    <citation type="submission" date="2023-03" db="EMBL/GenBank/DDBJ databases">
        <title>Massive genome expansion in bonnet fungi (Mycena s.s.) driven by repeated elements and novel gene families across ecological guilds.</title>
        <authorList>
            <consortium name="Lawrence Berkeley National Laboratory"/>
            <person name="Harder C.B."/>
            <person name="Miyauchi S."/>
            <person name="Viragh M."/>
            <person name="Kuo A."/>
            <person name="Thoen E."/>
            <person name="Andreopoulos B."/>
            <person name="Lu D."/>
            <person name="Skrede I."/>
            <person name="Drula E."/>
            <person name="Henrissat B."/>
            <person name="Morin E."/>
            <person name="Kohler A."/>
            <person name="Barry K."/>
            <person name="LaButti K."/>
            <person name="Morin E."/>
            <person name="Salamov A."/>
            <person name="Lipzen A."/>
            <person name="Mereny Z."/>
            <person name="Hegedus B."/>
            <person name="Baldrian P."/>
            <person name="Stursova M."/>
            <person name="Weitz H."/>
            <person name="Taylor A."/>
            <person name="Grigoriev I.V."/>
            <person name="Nagy L.G."/>
            <person name="Martin F."/>
            <person name="Kauserud H."/>
        </authorList>
    </citation>
    <scope>NUCLEOTIDE SEQUENCE</scope>
    <source>
        <strain evidence="7">CBHHK067</strain>
    </source>
</reference>
<dbReference type="GO" id="GO:0003677">
    <property type="term" value="F:DNA binding"/>
    <property type="evidence" value="ECO:0007669"/>
    <property type="project" value="UniProtKB-KW"/>
</dbReference>
<keyword evidence="7" id="KW-0378">Hydrolase</keyword>
<dbReference type="InterPro" id="IPR001650">
    <property type="entry name" value="Helicase_C-like"/>
</dbReference>
<dbReference type="GO" id="GO:0009378">
    <property type="term" value="F:four-way junction helicase activity"/>
    <property type="evidence" value="ECO:0007669"/>
    <property type="project" value="TreeGrafter"/>
</dbReference>
<dbReference type="GO" id="GO:0000724">
    <property type="term" value="P:double-strand break repair via homologous recombination"/>
    <property type="evidence" value="ECO:0007669"/>
    <property type="project" value="TreeGrafter"/>
</dbReference>
<feature type="domain" description="Helicase C-terminal" evidence="6">
    <location>
        <begin position="221"/>
        <end position="380"/>
    </location>
</feature>
<dbReference type="PANTHER" id="PTHR13710">
    <property type="entry name" value="DNA HELICASE RECQ FAMILY MEMBER"/>
    <property type="match status" value="1"/>
</dbReference>
<dbReference type="PROSITE" id="PS51194">
    <property type="entry name" value="HELICASE_CTER"/>
    <property type="match status" value="1"/>
</dbReference>
<dbReference type="InterPro" id="IPR036361">
    <property type="entry name" value="SAP_dom_sf"/>
</dbReference>
<dbReference type="EC" id="5.6.2.4" evidence="5"/>
<dbReference type="InterPro" id="IPR027417">
    <property type="entry name" value="P-loop_NTPase"/>
</dbReference>
<dbReference type="GO" id="GO:0005694">
    <property type="term" value="C:chromosome"/>
    <property type="evidence" value="ECO:0007669"/>
    <property type="project" value="TreeGrafter"/>
</dbReference>
<dbReference type="Gene3D" id="1.10.720.30">
    <property type="entry name" value="SAP domain"/>
    <property type="match status" value="1"/>
</dbReference>
<dbReference type="AlphaFoldDB" id="A0AAD7DJ94"/>
<organism evidence="7 8">
    <name type="scientific">Mycena rosella</name>
    <name type="common">Pink bonnet</name>
    <name type="synonym">Agaricus rosellus</name>
    <dbReference type="NCBI Taxonomy" id="1033263"/>
    <lineage>
        <taxon>Eukaryota</taxon>
        <taxon>Fungi</taxon>
        <taxon>Dikarya</taxon>
        <taxon>Basidiomycota</taxon>
        <taxon>Agaricomycotina</taxon>
        <taxon>Agaricomycetes</taxon>
        <taxon>Agaricomycetidae</taxon>
        <taxon>Agaricales</taxon>
        <taxon>Marasmiineae</taxon>
        <taxon>Mycenaceae</taxon>
        <taxon>Mycena</taxon>
    </lineage>
</organism>
<protein>
    <recommendedName>
        <fullName evidence="5">DNA 3'-5' helicase</fullName>
        <ecNumber evidence="5">5.6.2.4</ecNumber>
    </recommendedName>
</protein>
<name>A0AAD7DJ94_MYCRO</name>
<evidence type="ECO:0000256" key="5">
    <source>
        <dbReference type="ARBA" id="ARBA00034808"/>
    </source>
</evidence>
<evidence type="ECO:0000256" key="2">
    <source>
        <dbReference type="ARBA" id="ARBA00023125"/>
    </source>
</evidence>
<proteinExistence type="inferred from homology"/>
<dbReference type="Proteomes" id="UP001221757">
    <property type="component" value="Unassembled WGS sequence"/>
</dbReference>
<gene>
    <name evidence="7" type="ORF">B0H17DRAFT_1133615</name>
</gene>
<evidence type="ECO:0000256" key="3">
    <source>
        <dbReference type="ARBA" id="ARBA00023235"/>
    </source>
</evidence>